<dbReference type="Gene3D" id="1.25.40.540">
    <property type="entry name" value="TAP42-like family"/>
    <property type="match status" value="1"/>
</dbReference>
<dbReference type="GO" id="GO:0051721">
    <property type="term" value="F:protein phosphatase 2A binding"/>
    <property type="evidence" value="ECO:0007669"/>
    <property type="project" value="TreeGrafter"/>
</dbReference>
<feature type="compositionally biased region" description="Basic and acidic residues" evidence="1">
    <location>
        <begin position="352"/>
        <end position="381"/>
    </location>
</feature>
<evidence type="ECO:0000256" key="1">
    <source>
        <dbReference type="SAM" id="MobiDB-lite"/>
    </source>
</evidence>
<evidence type="ECO:0008006" key="4">
    <source>
        <dbReference type="Google" id="ProtNLM"/>
    </source>
</evidence>
<dbReference type="GO" id="GO:0035303">
    <property type="term" value="P:regulation of dephosphorylation"/>
    <property type="evidence" value="ECO:0007669"/>
    <property type="project" value="TreeGrafter"/>
</dbReference>
<sequence length="381" mass="42185">MSNETNLPLPQFYARTLHSILPVLDGSLPPMEESTQTQLQRGIDDLYLVGRMLSSLGVFSDNERLDEVGDKQLVFMTVGWVLGEAETRQGFSGPDKRKAALERSDTAFNAFLGVLDTYKVVPEGETSRGLPADAGRRREAKIAAHRRSKELREKLRSSLPGPVDASDHPIAFILALLPSAKLSSTSVNDEEAETRAPTLLLLRLLADLAVSSLGNNAMELEILAQAPADPTEGPLADPRRRRTEEEDSTWRLDRAPGQYKPRELISGGGRVLRPFTILPSTSAMSDRERLRADVFRSGHRLPTMTIDEYLEEEDRRGNIIRGGGQASYDAPTESELLELETENDGTMAAEEAAEKKRAKDENWARFTDDNKKGEGNRMNKG</sequence>
<gene>
    <name evidence="2" type="ORF">CC85DRAFT_306576</name>
</gene>
<dbReference type="EMBL" id="KQ087180">
    <property type="protein sequence ID" value="KLT45745.1"/>
    <property type="molecule type" value="Genomic_DNA"/>
</dbReference>
<dbReference type="PANTHER" id="PTHR10933">
    <property type="entry name" value="IMMUNOGLOBULIN-BINDING PROTEIN 1"/>
    <property type="match status" value="1"/>
</dbReference>
<name>A0A0J0XXF4_9TREE</name>
<dbReference type="GO" id="GO:0009966">
    <property type="term" value="P:regulation of signal transduction"/>
    <property type="evidence" value="ECO:0007669"/>
    <property type="project" value="InterPro"/>
</dbReference>
<accession>A0A0J0XXF4</accession>
<dbReference type="AlphaFoldDB" id="A0A0J0XXF4"/>
<dbReference type="Proteomes" id="UP000053611">
    <property type="component" value="Unassembled WGS sequence"/>
</dbReference>
<organism evidence="2 3">
    <name type="scientific">Cutaneotrichosporon oleaginosum</name>
    <dbReference type="NCBI Taxonomy" id="879819"/>
    <lineage>
        <taxon>Eukaryota</taxon>
        <taxon>Fungi</taxon>
        <taxon>Dikarya</taxon>
        <taxon>Basidiomycota</taxon>
        <taxon>Agaricomycotina</taxon>
        <taxon>Tremellomycetes</taxon>
        <taxon>Trichosporonales</taxon>
        <taxon>Trichosporonaceae</taxon>
        <taxon>Cutaneotrichosporon</taxon>
    </lineage>
</organism>
<protein>
    <recommendedName>
        <fullName evidence="4">TAP42-like protein</fullName>
    </recommendedName>
</protein>
<dbReference type="SMR" id="A0A0J0XXF4"/>
<feature type="region of interest" description="Disordered" evidence="1">
    <location>
        <begin position="228"/>
        <end position="249"/>
    </location>
</feature>
<dbReference type="GeneID" id="28986301"/>
<keyword evidence="3" id="KW-1185">Reference proteome</keyword>
<feature type="region of interest" description="Disordered" evidence="1">
    <location>
        <begin position="339"/>
        <end position="381"/>
    </location>
</feature>
<dbReference type="OrthoDB" id="10261753at2759"/>
<dbReference type="STRING" id="879819.A0A0J0XXF4"/>
<proteinExistence type="predicted"/>
<dbReference type="InterPro" id="IPR038511">
    <property type="entry name" value="TAP42/TAP46-like_sf"/>
</dbReference>
<dbReference type="GO" id="GO:0005829">
    <property type="term" value="C:cytosol"/>
    <property type="evidence" value="ECO:0007669"/>
    <property type="project" value="TreeGrafter"/>
</dbReference>
<evidence type="ECO:0000313" key="3">
    <source>
        <dbReference type="Proteomes" id="UP000053611"/>
    </source>
</evidence>
<dbReference type="InterPro" id="IPR007304">
    <property type="entry name" value="TAP46-like"/>
</dbReference>
<reference evidence="2 3" key="1">
    <citation type="submission" date="2015-03" db="EMBL/GenBank/DDBJ databases">
        <title>Genomics and transcriptomics of the oil-accumulating basidiomycete yeast T. oleaginosus allow insights into substrate utilization and the diverse evolutionary trajectories of mating systems in fungi.</title>
        <authorList>
            <consortium name="DOE Joint Genome Institute"/>
            <person name="Kourist R."/>
            <person name="Kracht O."/>
            <person name="Bracharz F."/>
            <person name="Lipzen A."/>
            <person name="Nolan M."/>
            <person name="Ohm R."/>
            <person name="Grigoriev I."/>
            <person name="Sun S."/>
            <person name="Heitman J."/>
            <person name="Bruck T."/>
            <person name="Nowrousian M."/>
        </authorList>
    </citation>
    <scope>NUCLEOTIDE SEQUENCE [LARGE SCALE GENOMIC DNA]</scope>
    <source>
        <strain evidence="2 3">IBC0246</strain>
    </source>
</reference>
<dbReference type="Pfam" id="PF04177">
    <property type="entry name" value="TAP42"/>
    <property type="match status" value="1"/>
</dbReference>
<dbReference type="RefSeq" id="XP_018282236.1">
    <property type="nucleotide sequence ID" value="XM_018425698.1"/>
</dbReference>
<dbReference type="PANTHER" id="PTHR10933:SF9">
    <property type="entry name" value="IMMUNOGLOBULIN-BINDING PROTEIN 1"/>
    <property type="match status" value="1"/>
</dbReference>
<evidence type="ECO:0000313" key="2">
    <source>
        <dbReference type="EMBL" id="KLT45745.1"/>
    </source>
</evidence>